<proteinExistence type="predicted"/>
<dbReference type="InterPro" id="IPR000998">
    <property type="entry name" value="MAM_dom"/>
</dbReference>
<feature type="compositionally biased region" description="Polar residues" evidence="1">
    <location>
        <begin position="533"/>
        <end position="546"/>
    </location>
</feature>
<keyword evidence="2" id="KW-0812">Transmembrane</keyword>
<dbReference type="EMBL" id="JAKROA010000003">
    <property type="protein sequence ID" value="KAL5108463.1"/>
    <property type="molecule type" value="Genomic_DNA"/>
</dbReference>
<feature type="domain" description="MAM" evidence="3">
    <location>
        <begin position="146"/>
        <end position="202"/>
    </location>
</feature>
<feature type="region of interest" description="Disordered" evidence="1">
    <location>
        <begin position="532"/>
        <end position="577"/>
    </location>
</feature>
<evidence type="ECO:0000259" key="3">
    <source>
        <dbReference type="PROSITE" id="PS50060"/>
    </source>
</evidence>
<evidence type="ECO:0000256" key="1">
    <source>
        <dbReference type="SAM" id="MobiDB-lite"/>
    </source>
</evidence>
<evidence type="ECO:0000313" key="5">
    <source>
        <dbReference type="Proteomes" id="UP001651158"/>
    </source>
</evidence>
<dbReference type="Proteomes" id="UP001651158">
    <property type="component" value="Unassembled WGS sequence"/>
</dbReference>
<keyword evidence="5" id="KW-1185">Reference proteome</keyword>
<keyword evidence="2" id="KW-1133">Transmembrane helix</keyword>
<protein>
    <recommendedName>
        <fullName evidence="3">MAM domain-containing protein</fullName>
    </recommendedName>
</protein>
<name>A0ABR4QFX7_9CEST</name>
<comment type="caution">
    <text evidence="4">The sequence shown here is derived from an EMBL/GenBank/DDBJ whole genome shotgun (WGS) entry which is preliminary data.</text>
</comment>
<evidence type="ECO:0000256" key="2">
    <source>
        <dbReference type="SAM" id="Phobius"/>
    </source>
</evidence>
<sequence>MFNLFGLLSRCVQVPDPKTGKPASLCFNDELWNIAGSTSDWQTVKVDLTSTAKSDFQITGQISISFNDDLWNSTGSTSGWQGVKVDLTSSVKSDFQTKDILIHNSSNDDLWNATGPTSGWQKAKVDLTSAAKSDFQITLSSSNEDIWNTTGSTLGWQNAKVDLSSAAKSDFQIILEGVIPAGYPDARICVDNITSYTVPCSELEPKPVKSSAATYTWAQYFGITFIVALAFGLLIPVLFLVGIIVVCRRRHAYRHHHCMTNGSGGSMSVGGTGSGSYGNSKLFSANLWHYIGGKEVADDPFAEHTASIHRPPFSAHKFSDGTLGMRGDGTLDLPDVVIPSGRVVGGTLIRQTSQPAYNGAPYGYQTMMTTGKAMRYNGMPMGPPSNMLASQPNFTMDFGAQGAMSNMAQQGNQQMVMPMAGAAASSQVVVQADAAQQQMMVQPANYFQSLAQPATSLSGPSAQPGMVAPSAPPAPAATAAITMTTVAVPVAASVAANVALDDNGPFVLPDPPSDHQQERDQVAAALDALNAATESPQPRQATSAAAVTSGEHPPPGYDEAVGMAITRPTGGTDAAAAAPVLPPRRTAPANTAAAAAESLSLAQRYGLPVAEI</sequence>
<feature type="compositionally biased region" description="Low complexity" evidence="1">
    <location>
        <begin position="566"/>
        <end position="577"/>
    </location>
</feature>
<feature type="transmembrane region" description="Helical" evidence="2">
    <location>
        <begin position="217"/>
        <end position="247"/>
    </location>
</feature>
<accession>A0ABR4QFX7</accession>
<evidence type="ECO:0000313" key="4">
    <source>
        <dbReference type="EMBL" id="KAL5108463.1"/>
    </source>
</evidence>
<organism evidence="4 5">
    <name type="scientific">Taenia crassiceps</name>
    <dbReference type="NCBI Taxonomy" id="6207"/>
    <lineage>
        <taxon>Eukaryota</taxon>
        <taxon>Metazoa</taxon>
        <taxon>Spiralia</taxon>
        <taxon>Lophotrochozoa</taxon>
        <taxon>Platyhelminthes</taxon>
        <taxon>Cestoda</taxon>
        <taxon>Eucestoda</taxon>
        <taxon>Cyclophyllidea</taxon>
        <taxon>Taeniidae</taxon>
        <taxon>Taenia</taxon>
    </lineage>
</organism>
<dbReference type="PROSITE" id="PS50060">
    <property type="entry name" value="MAM_2"/>
    <property type="match status" value="1"/>
</dbReference>
<reference evidence="4 5" key="1">
    <citation type="journal article" date="2022" name="Front. Cell. Infect. Microbiol.">
        <title>The Genomes of Two Strains of Taenia crassiceps the Animal Model for the Study of Human Cysticercosis.</title>
        <authorList>
            <person name="Bobes R.J."/>
            <person name="Estrada K."/>
            <person name="Rios-Valencia D.G."/>
            <person name="Calderon-Gallegos A."/>
            <person name="de la Torre P."/>
            <person name="Carrero J.C."/>
            <person name="Sanchez-Flores A."/>
            <person name="Laclette J.P."/>
        </authorList>
    </citation>
    <scope>NUCLEOTIDE SEQUENCE [LARGE SCALE GENOMIC DNA]</scope>
    <source>
        <strain evidence="4">WFUcys</strain>
    </source>
</reference>
<keyword evidence="2" id="KW-0472">Membrane</keyword>
<gene>
    <name evidence="4" type="ORF">TcWFU_001297</name>
</gene>
<dbReference type="Gene3D" id="2.60.120.200">
    <property type="match status" value="1"/>
</dbReference>